<sequence length="42" mass="4956">MLGFTTWTHENGTENERAIFVKIWKSSQNCIESGNCRFFEED</sequence>
<evidence type="ECO:0000313" key="2">
    <source>
        <dbReference type="Proteomes" id="UP000012159"/>
    </source>
</evidence>
<dbReference type="EMBL" id="AKWF02000089">
    <property type="protein sequence ID" value="EMO62045.1"/>
    <property type="molecule type" value="Genomic_DNA"/>
</dbReference>
<gene>
    <name evidence="1" type="ORF">LEP1GSC133_2503</name>
</gene>
<comment type="caution">
    <text evidence="1">The sequence shown here is derived from an EMBL/GenBank/DDBJ whole genome shotgun (WGS) entry which is preliminary data.</text>
</comment>
<name>M6VZ27_LEPBO</name>
<proteinExistence type="predicted"/>
<organism evidence="1 2">
    <name type="scientific">Leptospira borgpetersenii serovar Pomona str. 200901868</name>
    <dbReference type="NCBI Taxonomy" id="1192866"/>
    <lineage>
        <taxon>Bacteria</taxon>
        <taxon>Pseudomonadati</taxon>
        <taxon>Spirochaetota</taxon>
        <taxon>Spirochaetia</taxon>
        <taxon>Leptospirales</taxon>
        <taxon>Leptospiraceae</taxon>
        <taxon>Leptospira</taxon>
    </lineage>
</organism>
<dbReference type="STRING" id="1192866.LEP1GSC133_2503"/>
<evidence type="ECO:0000313" key="1">
    <source>
        <dbReference type="EMBL" id="EMO62045.1"/>
    </source>
</evidence>
<dbReference type="AlphaFoldDB" id="M6VZ27"/>
<reference evidence="1 2" key="1">
    <citation type="submission" date="2013-01" db="EMBL/GenBank/DDBJ databases">
        <authorList>
            <person name="Harkins D.M."/>
            <person name="Durkin A.S."/>
            <person name="Brinkac L.M."/>
            <person name="Haft D.H."/>
            <person name="Selengut J.D."/>
            <person name="Sanka R."/>
            <person name="DePew J."/>
            <person name="Purushe J."/>
            <person name="Picardeau M."/>
            <person name="Werts C."/>
            <person name="Goarant C."/>
            <person name="Vinetz J.M."/>
            <person name="Sutton G.G."/>
            <person name="Nierman W.C."/>
            <person name="Fouts D.E."/>
        </authorList>
    </citation>
    <scope>NUCLEOTIDE SEQUENCE [LARGE SCALE GENOMIC DNA]</scope>
    <source>
        <strain evidence="1 2">200901868</strain>
    </source>
</reference>
<accession>M6VZ27</accession>
<dbReference type="Proteomes" id="UP000012159">
    <property type="component" value="Unassembled WGS sequence"/>
</dbReference>
<protein>
    <submittedName>
        <fullName evidence="1">Uncharacterized protein</fullName>
    </submittedName>
</protein>